<proteinExistence type="predicted"/>
<name>A0A1R2BS20_9CILI</name>
<organism evidence="1 2">
    <name type="scientific">Stentor coeruleus</name>
    <dbReference type="NCBI Taxonomy" id="5963"/>
    <lineage>
        <taxon>Eukaryota</taxon>
        <taxon>Sar</taxon>
        <taxon>Alveolata</taxon>
        <taxon>Ciliophora</taxon>
        <taxon>Postciliodesmatophora</taxon>
        <taxon>Heterotrichea</taxon>
        <taxon>Heterotrichida</taxon>
        <taxon>Stentoridae</taxon>
        <taxon>Stentor</taxon>
    </lineage>
</organism>
<dbReference type="AlphaFoldDB" id="A0A1R2BS20"/>
<dbReference type="OrthoDB" id="321839at2759"/>
<evidence type="ECO:0000313" key="1">
    <source>
        <dbReference type="EMBL" id="OMJ79564.1"/>
    </source>
</evidence>
<dbReference type="EMBL" id="MPUH01000464">
    <property type="protein sequence ID" value="OMJ79564.1"/>
    <property type="molecule type" value="Genomic_DNA"/>
</dbReference>
<protein>
    <recommendedName>
        <fullName evidence="3">Protein of centriole 5</fullName>
    </recommendedName>
</protein>
<sequence>MAKNEVDQQLLSRFGEFLSFCTKDMQEVYDKRAQENNNILAGEQGRVNEILNAKSKQIQDLLENIKSMRLLKNSRTERLYLAFSRTESKRKLRRVLNAWIRFNENKVHKKKMNNYIMSFYKRGILARNFKGWRLETRKLHQDSVNQSMAKKIYNEVATASQNAIEESELLRTMVKELTEDLRNETVAKNSLKYRFEQALLRGMSALNIETMGIHQDIISQTRTFTETSRALLYTPEKFGYFTRS</sequence>
<evidence type="ECO:0008006" key="3">
    <source>
        <dbReference type="Google" id="ProtNLM"/>
    </source>
</evidence>
<reference evidence="1 2" key="1">
    <citation type="submission" date="2016-11" db="EMBL/GenBank/DDBJ databases">
        <title>The macronuclear genome of Stentor coeruleus: a giant cell with tiny introns.</title>
        <authorList>
            <person name="Slabodnick M."/>
            <person name="Ruby J.G."/>
            <person name="Reiff S.B."/>
            <person name="Swart E.C."/>
            <person name="Gosai S."/>
            <person name="Prabakaran S."/>
            <person name="Witkowska E."/>
            <person name="Larue G.E."/>
            <person name="Fisher S."/>
            <person name="Freeman R.M."/>
            <person name="Gunawardena J."/>
            <person name="Chu W."/>
            <person name="Stover N.A."/>
            <person name="Gregory B.D."/>
            <person name="Nowacki M."/>
            <person name="Derisi J."/>
            <person name="Roy S.W."/>
            <person name="Marshall W.F."/>
            <person name="Sood P."/>
        </authorList>
    </citation>
    <scope>NUCLEOTIDE SEQUENCE [LARGE SCALE GENOMIC DNA]</scope>
    <source>
        <strain evidence="1">WM001</strain>
    </source>
</reference>
<keyword evidence="2" id="KW-1185">Reference proteome</keyword>
<evidence type="ECO:0000313" key="2">
    <source>
        <dbReference type="Proteomes" id="UP000187209"/>
    </source>
</evidence>
<comment type="caution">
    <text evidence="1">The sequence shown here is derived from an EMBL/GenBank/DDBJ whole genome shotgun (WGS) entry which is preliminary data.</text>
</comment>
<dbReference type="Proteomes" id="UP000187209">
    <property type="component" value="Unassembled WGS sequence"/>
</dbReference>
<gene>
    <name evidence="1" type="ORF">SteCoe_20372</name>
</gene>
<accession>A0A1R2BS20</accession>